<evidence type="ECO:0000259" key="1">
    <source>
        <dbReference type="Pfam" id="PF13403"/>
    </source>
</evidence>
<keyword evidence="3" id="KW-1185">Reference proteome</keyword>
<dbReference type="EMBL" id="CP025408">
    <property type="protein sequence ID" value="AUH33356.1"/>
    <property type="molecule type" value="Genomic_DNA"/>
</dbReference>
<sequence>MPVVYVYSPSDFVQGLPDEQGSAAAGSPNFRLTLRPGATPTAIEISDDDAVFDEVDENQTVTSTVTIDGRTIPAGTTVHTAYDLLNPSSGHKVTSLMFGGDGFQQGAVDGLVSTVELVPGRTYVFNQERTSHQQANGYAGYFACFAAGTRIETDRGQVAVEDLREGDMIATLDAGFQPLRLKLSRKVTSPELRETPKLRPVRIKAGALGGMLPARDLLVSRQHRMLAVSPIARRMFGVSEVLISAIKLTDLPGIYVDTAVEEVDYYHLILDDHLVIFAEGAPTESFYRGDNALQTLSPAAMQELATLFPDMVQRDGVRLIPEGKRQRMFVRRHLENDKELVAGGPRLSSTGP</sequence>
<dbReference type="Proteomes" id="UP000233742">
    <property type="component" value="Chromosome"/>
</dbReference>
<feature type="domain" description="Hedgehog/Intein (Hint)" evidence="1">
    <location>
        <begin position="144"/>
        <end position="289"/>
    </location>
</feature>
<organism evidence="2 3">
    <name type="scientific">Paracoccus tegillarcae</name>
    <dbReference type="NCBI Taxonomy" id="1529068"/>
    <lineage>
        <taxon>Bacteria</taxon>
        <taxon>Pseudomonadati</taxon>
        <taxon>Pseudomonadota</taxon>
        <taxon>Alphaproteobacteria</taxon>
        <taxon>Rhodobacterales</taxon>
        <taxon>Paracoccaceae</taxon>
        <taxon>Paracoccus</taxon>
    </lineage>
</organism>
<proteinExistence type="predicted"/>
<protein>
    <submittedName>
        <fullName evidence="2">Type I secretion protein</fullName>
    </submittedName>
</protein>
<evidence type="ECO:0000313" key="2">
    <source>
        <dbReference type="EMBL" id="AUH33356.1"/>
    </source>
</evidence>
<dbReference type="RefSeq" id="WP_101460026.1">
    <property type="nucleotide sequence ID" value="NZ_CP025408.1"/>
</dbReference>
<dbReference type="KEGG" id="paro:CUV01_08095"/>
<dbReference type="Gene3D" id="2.170.16.10">
    <property type="entry name" value="Hedgehog/Intein (Hint) domain"/>
    <property type="match status" value="1"/>
</dbReference>
<evidence type="ECO:0000313" key="3">
    <source>
        <dbReference type="Proteomes" id="UP000233742"/>
    </source>
</evidence>
<reference evidence="2 3" key="1">
    <citation type="submission" date="2017-12" db="EMBL/GenBank/DDBJ databases">
        <authorList>
            <person name="Hurst M.R.H."/>
        </authorList>
    </citation>
    <scope>NUCLEOTIDE SEQUENCE [LARGE SCALE GENOMIC DNA]</scope>
    <source>
        <strain evidence="2 3">BM15</strain>
    </source>
</reference>
<gene>
    <name evidence="2" type="ORF">CUV01_08095</name>
</gene>
<name>A0A2K9ERF2_9RHOB</name>
<dbReference type="AlphaFoldDB" id="A0A2K9ERF2"/>
<dbReference type="OrthoDB" id="7818989at2"/>
<dbReference type="InterPro" id="IPR028992">
    <property type="entry name" value="Hedgehog/Intein_dom"/>
</dbReference>
<dbReference type="SUPFAM" id="SSF51294">
    <property type="entry name" value="Hedgehog/intein (Hint) domain"/>
    <property type="match status" value="1"/>
</dbReference>
<dbReference type="InterPro" id="IPR036844">
    <property type="entry name" value="Hint_dom_sf"/>
</dbReference>
<accession>A0A2K9ERF2</accession>
<dbReference type="Pfam" id="PF13403">
    <property type="entry name" value="Hint_2"/>
    <property type="match status" value="1"/>
</dbReference>